<feature type="transmembrane region" description="Helical" evidence="6">
    <location>
        <begin position="347"/>
        <end position="368"/>
    </location>
</feature>
<dbReference type="AlphaFoldDB" id="A0A7Z0IQK7"/>
<comment type="subcellular location">
    <subcellularLocation>
        <location evidence="1">Cell membrane</location>
        <topology evidence="1">Multi-pass membrane protein</topology>
    </subcellularLocation>
</comment>
<dbReference type="RefSeq" id="WP_179656507.1">
    <property type="nucleotide sequence ID" value="NZ_JACBZR010000001.1"/>
</dbReference>
<dbReference type="InterPro" id="IPR002293">
    <property type="entry name" value="AA/rel_permease1"/>
</dbReference>
<feature type="transmembrane region" description="Helical" evidence="6">
    <location>
        <begin position="445"/>
        <end position="462"/>
    </location>
</feature>
<evidence type="ECO:0000256" key="2">
    <source>
        <dbReference type="ARBA" id="ARBA00022475"/>
    </source>
</evidence>
<keyword evidence="2" id="KW-1003">Cell membrane</keyword>
<dbReference type="GO" id="GO:0022857">
    <property type="term" value="F:transmembrane transporter activity"/>
    <property type="evidence" value="ECO:0007669"/>
    <property type="project" value="InterPro"/>
</dbReference>
<proteinExistence type="predicted"/>
<dbReference type="Gene3D" id="1.20.1740.10">
    <property type="entry name" value="Amino acid/polyamine transporter I"/>
    <property type="match status" value="1"/>
</dbReference>
<evidence type="ECO:0000313" key="8">
    <source>
        <dbReference type="Proteomes" id="UP000564496"/>
    </source>
</evidence>
<feature type="transmembrane region" description="Helical" evidence="6">
    <location>
        <begin position="209"/>
        <end position="232"/>
    </location>
</feature>
<feature type="transmembrane region" description="Helical" evidence="6">
    <location>
        <begin position="28"/>
        <end position="49"/>
    </location>
</feature>
<dbReference type="EMBL" id="JACBZR010000001">
    <property type="protein sequence ID" value="NYI75830.1"/>
    <property type="molecule type" value="Genomic_DNA"/>
</dbReference>
<dbReference type="Pfam" id="PF13520">
    <property type="entry name" value="AA_permease_2"/>
    <property type="match status" value="1"/>
</dbReference>
<dbReference type="PANTHER" id="PTHR42770">
    <property type="entry name" value="AMINO ACID TRANSPORTER-RELATED"/>
    <property type="match status" value="1"/>
</dbReference>
<keyword evidence="5 6" id="KW-0472">Membrane</keyword>
<sequence length="474" mass="48934">MTDEAISDPCEVADDRPRLRGGTVSTTGMIFLVVAATAPLTALSSNISISIGLGAGTETVGYLAVVGALLALFAVGFLVLSRYVVEPSAFAAFVTFGLGRRLGSSAAFVAALAYGLASTAMVAATGYFAKLTLDSYVGSAPPWYVLSAVALCVVAILGVRGLDIAQWVMVLLCSAQFVIVIALFVAVLVQRPASAWLPDDLLPTEPFSGTAALTLVFCLVCFGGYEATAVYGEEAKAPRRSIRRATFGALGLLFAIFALGTWTLKAAHQDVVALATADAGALVPVTAETYLGHWAGPVLSVMVAFSFLGAAIALHNMGSRYLFAMGRSGRLPDVLARVHPRHGTPMVGTAILVALTALILAGFATLGADPLTNLFPAVSGITSLSLVTLMLGCCVSVIVARVRGHVTEGPWQAIVAPAVAGAGLVVVIAAIARNYATVTGSENPVVAWMPLVPVLIAIYGWFHPGRAAQEGLNT</sequence>
<evidence type="ECO:0000256" key="5">
    <source>
        <dbReference type="ARBA" id="ARBA00023136"/>
    </source>
</evidence>
<keyword evidence="8" id="KW-1185">Reference proteome</keyword>
<feature type="transmembrane region" description="Helical" evidence="6">
    <location>
        <begin position="294"/>
        <end position="314"/>
    </location>
</feature>
<dbReference type="GO" id="GO:0005886">
    <property type="term" value="C:plasma membrane"/>
    <property type="evidence" value="ECO:0007669"/>
    <property type="project" value="UniProtKB-SubCell"/>
</dbReference>
<evidence type="ECO:0000256" key="3">
    <source>
        <dbReference type="ARBA" id="ARBA00022692"/>
    </source>
</evidence>
<evidence type="ECO:0000313" key="7">
    <source>
        <dbReference type="EMBL" id="NYI75830.1"/>
    </source>
</evidence>
<gene>
    <name evidence="7" type="ORF">BJ988_000478</name>
</gene>
<dbReference type="PANTHER" id="PTHR42770:SF16">
    <property type="entry name" value="AMINO ACID PERMEASE"/>
    <property type="match status" value="1"/>
</dbReference>
<organism evidence="7 8">
    <name type="scientific">Nocardioides panzhihuensis</name>
    <dbReference type="NCBI Taxonomy" id="860243"/>
    <lineage>
        <taxon>Bacteria</taxon>
        <taxon>Bacillati</taxon>
        <taxon>Actinomycetota</taxon>
        <taxon>Actinomycetes</taxon>
        <taxon>Propionibacteriales</taxon>
        <taxon>Nocardioidaceae</taxon>
        <taxon>Nocardioides</taxon>
    </lineage>
</organism>
<reference evidence="7 8" key="1">
    <citation type="submission" date="2020-07" db="EMBL/GenBank/DDBJ databases">
        <title>Sequencing the genomes of 1000 actinobacteria strains.</title>
        <authorList>
            <person name="Klenk H.-P."/>
        </authorList>
    </citation>
    <scope>NUCLEOTIDE SEQUENCE [LARGE SCALE GENOMIC DNA]</scope>
    <source>
        <strain evidence="7 8">DSM 26487</strain>
    </source>
</reference>
<evidence type="ECO:0000256" key="1">
    <source>
        <dbReference type="ARBA" id="ARBA00004651"/>
    </source>
</evidence>
<feature type="transmembrane region" description="Helical" evidence="6">
    <location>
        <begin position="411"/>
        <end position="433"/>
    </location>
</feature>
<feature type="transmembrane region" description="Helical" evidence="6">
    <location>
        <begin position="141"/>
        <end position="160"/>
    </location>
</feature>
<feature type="transmembrane region" description="Helical" evidence="6">
    <location>
        <begin position="106"/>
        <end position="129"/>
    </location>
</feature>
<evidence type="ECO:0000256" key="6">
    <source>
        <dbReference type="SAM" id="Phobius"/>
    </source>
</evidence>
<accession>A0A7Z0IQK7</accession>
<feature type="transmembrane region" description="Helical" evidence="6">
    <location>
        <begin position="167"/>
        <end position="189"/>
    </location>
</feature>
<dbReference type="Proteomes" id="UP000564496">
    <property type="component" value="Unassembled WGS sequence"/>
</dbReference>
<dbReference type="InterPro" id="IPR050367">
    <property type="entry name" value="APC_superfamily"/>
</dbReference>
<keyword evidence="4 6" id="KW-1133">Transmembrane helix</keyword>
<evidence type="ECO:0000256" key="4">
    <source>
        <dbReference type="ARBA" id="ARBA00022989"/>
    </source>
</evidence>
<protein>
    <submittedName>
        <fullName evidence="7">Amino acid transporter</fullName>
    </submittedName>
</protein>
<feature type="transmembrane region" description="Helical" evidence="6">
    <location>
        <begin position="61"/>
        <end position="85"/>
    </location>
</feature>
<comment type="caution">
    <text evidence="7">The sequence shown here is derived from an EMBL/GenBank/DDBJ whole genome shotgun (WGS) entry which is preliminary data.</text>
</comment>
<name>A0A7Z0IQK7_9ACTN</name>
<feature type="transmembrane region" description="Helical" evidence="6">
    <location>
        <begin position="374"/>
        <end position="399"/>
    </location>
</feature>
<feature type="transmembrane region" description="Helical" evidence="6">
    <location>
        <begin position="244"/>
        <end position="264"/>
    </location>
</feature>
<dbReference type="PIRSF" id="PIRSF006060">
    <property type="entry name" value="AA_transporter"/>
    <property type="match status" value="1"/>
</dbReference>
<keyword evidence="3 6" id="KW-0812">Transmembrane</keyword>